<sequence>HRGWAVRIGGDRHPEFVPPPWIDPGQQPRRNTYHRLIDALGSHGPPLGSGETAWPPRPDPPTDPPDHVRAA</sequence>
<evidence type="ECO:0000313" key="2">
    <source>
        <dbReference type="EMBL" id="TDD98203.1"/>
    </source>
</evidence>
<dbReference type="Proteomes" id="UP000294739">
    <property type="component" value="Unassembled WGS sequence"/>
</dbReference>
<protein>
    <submittedName>
        <fullName evidence="3">Uncharacterized protein</fullName>
    </submittedName>
</protein>
<keyword evidence="4" id="KW-1185">Reference proteome</keyword>
<evidence type="ECO:0000313" key="4">
    <source>
        <dbReference type="Proteomes" id="UP000294739"/>
    </source>
</evidence>
<name>A0A4V2Z0Y8_9ACTN</name>
<feature type="non-terminal residue" evidence="3">
    <location>
        <position position="1"/>
    </location>
</feature>
<dbReference type="AlphaFoldDB" id="A0A4V2Z0Y8"/>
<dbReference type="EMBL" id="SMKZ01000070">
    <property type="protein sequence ID" value="TDD98203.1"/>
    <property type="molecule type" value="Genomic_DNA"/>
</dbReference>
<accession>A0A4V2Z0Y8</accession>
<organism evidence="3 4">
    <name type="scientific">Jiangella asiatica</name>
    <dbReference type="NCBI Taxonomy" id="2530372"/>
    <lineage>
        <taxon>Bacteria</taxon>
        <taxon>Bacillati</taxon>
        <taxon>Actinomycetota</taxon>
        <taxon>Actinomycetes</taxon>
        <taxon>Jiangellales</taxon>
        <taxon>Jiangellaceae</taxon>
        <taxon>Jiangella</taxon>
    </lineage>
</organism>
<proteinExistence type="predicted"/>
<evidence type="ECO:0000313" key="3">
    <source>
        <dbReference type="EMBL" id="TDE02778.1"/>
    </source>
</evidence>
<feature type="region of interest" description="Disordered" evidence="1">
    <location>
        <begin position="1"/>
        <end position="71"/>
    </location>
</feature>
<gene>
    <name evidence="3" type="ORF">E1269_20990</name>
    <name evidence="2" type="ORF">E1269_29100</name>
</gene>
<evidence type="ECO:0000256" key="1">
    <source>
        <dbReference type="SAM" id="MobiDB-lite"/>
    </source>
</evidence>
<dbReference type="EMBL" id="SMKZ01000034">
    <property type="protein sequence ID" value="TDE02778.1"/>
    <property type="molecule type" value="Genomic_DNA"/>
</dbReference>
<dbReference type="InParanoid" id="A0A4V2Z0Y8"/>
<comment type="caution">
    <text evidence="3">The sequence shown here is derived from an EMBL/GenBank/DDBJ whole genome shotgun (WGS) entry which is preliminary data.</text>
</comment>
<reference evidence="3 4" key="1">
    <citation type="submission" date="2019-03" db="EMBL/GenBank/DDBJ databases">
        <title>Draft genome sequences of novel Actinobacteria.</title>
        <authorList>
            <person name="Sahin N."/>
            <person name="Ay H."/>
            <person name="Saygin H."/>
        </authorList>
    </citation>
    <scope>NUCLEOTIDE SEQUENCE [LARGE SCALE GENOMIC DNA]</scope>
    <source>
        <strain evidence="3 4">5K138</strain>
    </source>
</reference>